<feature type="compositionally biased region" description="Polar residues" evidence="1">
    <location>
        <begin position="500"/>
        <end position="510"/>
    </location>
</feature>
<dbReference type="OrthoDB" id="5382952at2759"/>
<evidence type="ECO:0000313" key="2">
    <source>
        <dbReference type="EMBL" id="QIW97556.1"/>
    </source>
</evidence>
<feature type="region of interest" description="Disordered" evidence="1">
    <location>
        <begin position="500"/>
        <end position="521"/>
    </location>
</feature>
<accession>A0A6H0XS20</accession>
<dbReference type="SUPFAM" id="SSF53335">
    <property type="entry name" value="S-adenosyl-L-methionine-dependent methyltransferases"/>
    <property type="match status" value="1"/>
</dbReference>
<reference evidence="2 3" key="1">
    <citation type="journal article" date="2016" name="Sci. Rep.">
        <title>Peltaster fructicola genome reveals evolution from an invasive phytopathogen to an ectophytic parasite.</title>
        <authorList>
            <person name="Xu C."/>
            <person name="Chen H."/>
            <person name="Gleason M.L."/>
            <person name="Xu J.R."/>
            <person name="Liu H."/>
            <person name="Zhang R."/>
            <person name="Sun G."/>
        </authorList>
    </citation>
    <scope>NUCLEOTIDE SEQUENCE [LARGE SCALE GENOMIC DNA]</scope>
    <source>
        <strain evidence="2 3">LNHT1506</strain>
    </source>
</reference>
<dbReference type="EMBL" id="CP051140">
    <property type="protein sequence ID" value="QIW97556.1"/>
    <property type="molecule type" value="Genomic_DNA"/>
</dbReference>
<feature type="compositionally biased region" description="Basic and acidic residues" evidence="1">
    <location>
        <begin position="50"/>
        <end position="59"/>
    </location>
</feature>
<sequence>MDLPNSTSAVAGSSKPEQPQATLHTPELNGGESPRLSRLSPIGRIPQVISKRDRERKLPDTSFSRPFVNTQPRPNVKPPGALYTQIRDLATPVEPLAQESPSIQLAQEAYTSTQNRRSSRSDYAMQSASNLFSWSSRKNSELSSYSSGSDTASWMAYSRMQALQYEDVWNEYDDLMDDAALGKPSTYHKASFSSHQSPQESLPPKPSRENSSTSVSQGGQQSIYGLTRAVLSRRSTSSGTSIDSSRNSHISIRSRAASFGDANVRSSHTSFSSAARKRESIKAQSGVHQSVHSSVNLKLEALMISKLLSFGRVLFSPAHNEMRLADEPRILILDGLGSDWSYFVAMFYPQATIYNLGPSGKQSSGHRDGLQQLNNHRNIAHASIGAPLPFPKGFFTAAVFRFPVATTDPAYHSCIAEFKRVLRPGGHLEVSVLDIDLGNAGDRARKAVRGLKTRMQLREENISLRSLSDFVLQSVGKRGFVEVQQCIIGVPVMCRGALQSDTGSVSSETTPAGYRSPKRGSELQGTSLANLVESAQQQPTGVDESSDAKMTKSVARVGRWWYSQCYERQVLSTDQSIWADDALLAECQVQGTSFRLLICHAQKPTQICRRTMSATFTHTSATRSRLTHSHRYHCLHLPSYADHWHSQVRGLLSRVQHMTMTSRIDARFSTYSGAPSIHPSLAPTLESTTAHSMSQRNTFSYLDVPIDEKSPTTFYGATDVTAAAAASTYTLSNSSDPKTADIRSWSKGFERMQDERLDKQRYVMSGNKSEEVSKLALGAKLERALGRRMTGQDATFTQKKPMRKRDGHYEVEVRS</sequence>
<feature type="region of interest" description="Disordered" evidence="1">
    <location>
        <begin position="185"/>
        <end position="221"/>
    </location>
</feature>
<feature type="compositionally biased region" description="Low complexity" evidence="1">
    <location>
        <begin position="211"/>
        <end position="221"/>
    </location>
</feature>
<protein>
    <recommendedName>
        <fullName evidence="4">Methyltransferase type 11 domain-containing protein</fullName>
    </recommendedName>
</protein>
<dbReference type="Proteomes" id="UP000503462">
    <property type="component" value="Chromosome 2"/>
</dbReference>
<feature type="compositionally biased region" description="Polar residues" evidence="1">
    <location>
        <begin position="191"/>
        <end position="200"/>
    </location>
</feature>
<proteinExistence type="predicted"/>
<evidence type="ECO:0008006" key="4">
    <source>
        <dbReference type="Google" id="ProtNLM"/>
    </source>
</evidence>
<feature type="region of interest" description="Disordered" evidence="1">
    <location>
        <begin position="1"/>
        <end position="80"/>
    </location>
</feature>
<keyword evidence="3" id="KW-1185">Reference proteome</keyword>
<dbReference type="Gene3D" id="3.40.50.150">
    <property type="entry name" value="Vaccinia Virus protein VP39"/>
    <property type="match status" value="1"/>
</dbReference>
<name>A0A6H0XS20_9PEZI</name>
<organism evidence="2 3">
    <name type="scientific">Peltaster fructicola</name>
    <dbReference type="NCBI Taxonomy" id="286661"/>
    <lineage>
        <taxon>Eukaryota</taxon>
        <taxon>Fungi</taxon>
        <taxon>Dikarya</taxon>
        <taxon>Ascomycota</taxon>
        <taxon>Pezizomycotina</taxon>
        <taxon>Dothideomycetes</taxon>
        <taxon>Dothideomycetes incertae sedis</taxon>
        <taxon>Peltaster</taxon>
    </lineage>
</organism>
<feature type="region of interest" description="Disordered" evidence="1">
    <location>
        <begin position="787"/>
        <end position="815"/>
    </location>
</feature>
<gene>
    <name evidence="2" type="ORF">AMS68_003074</name>
</gene>
<feature type="compositionally biased region" description="Polar residues" evidence="1">
    <location>
        <begin position="61"/>
        <end position="73"/>
    </location>
</feature>
<feature type="compositionally biased region" description="Polar residues" evidence="1">
    <location>
        <begin position="1"/>
        <end position="23"/>
    </location>
</feature>
<evidence type="ECO:0000256" key="1">
    <source>
        <dbReference type="SAM" id="MobiDB-lite"/>
    </source>
</evidence>
<evidence type="ECO:0000313" key="3">
    <source>
        <dbReference type="Proteomes" id="UP000503462"/>
    </source>
</evidence>
<dbReference type="AlphaFoldDB" id="A0A6H0XS20"/>
<dbReference type="InterPro" id="IPR029063">
    <property type="entry name" value="SAM-dependent_MTases_sf"/>
</dbReference>